<evidence type="ECO:0008006" key="5">
    <source>
        <dbReference type="Google" id="ProtNLM"/>
    </source>
</evidence>
<dbReference type="GO" id="GO:0003723">
    <property type="term" value="F:RNA binding"/>
    <property type="evidence" value="ECO:0007669"/>
    <property type="project" value="InterPro"/>
</dbReference>
<dbReference type="Gene3D" id="1.25.40.10">
    <property type="entry name" value="Tetratricopeptide repeat domain"/>
    <property type="match status" value="2"/>
</dbReference>
<sequence>MDDATPARWWTLAATSSPAPHFASLDLSSLHTLLLVSGRARDAFLVTKLLNLYSRLGDLPSAVLTFRHAPVKTSITWNSMIACYSHHGFLKDALIHSLACKLGFVCNVFVSVSFVHMYSRLGFTDNAGKNGRMAAITELFERMMMLGLPMDKVTVMSILPICTPLQNPLLGLCIHVYYIKHGMDSDLFVSNALIDMYAKLGHLEEAQKVFKGMVDRDLVTWNSIISCYEQTGDANSALNVLIYSMRCSRVAFNLID</sequence>
<dbReference type="InterPro" id="IPR011990">
    <property type="entry name" value="TPR-like_helical_dom_sf"/>
</dbReference>
<organism evidence="3 4">
    <name type="scientific">Zingiber officinale</name>
    <name type="common">Ginger</name>
    <name type="synonym">Amomum zingiber</name>
    <dbReference type="NCBI Taxonomy" id="94328"/>
    <lineage>
        <taxon>Eukaryota</taxon>
        <taxon>Viridiplantae</taxon>
        <taxon>Streptophyta</taxon>
        <taxon>Embryophyta</taxon>
        <taxon>Tracheophyta</taxon>
        <taxon>Spermatophyta</taxon>
        <taxon>Magnoliopsida</taxon>
        <taxon>Liliopsida</taxon>
        <taxon>Zingiberales</taxon>
        <taxon>Zingiberaceae</taxon>
        <taxon>Zingiber</taxon>
    </lineage>
</organism>
<dbReference type="Proteomes" id="UP000734854">
    <property type="component" value="Unassembled WGS sequence"/>
</dbReference>
<protein>
    <recommendedName>
        <fullName evidence="5">Pentatricopeptide repeat-containing protein</fullName>
    </recommendedName>
</protein>
<keyword evidence="4" id="KW-1185">Reference proteome</keyword>
<dbReference type="GO" id="GO:0009451">
    <property type="term" value="P:RNA modification"/>
    <property type="evidence" value="ECO:0007669"/>
    <property type="project" value="InterPro"/>
</dbReference>
<dbReference type="EMBL" id="JACMSC010000013">
    <property type="protein sequence ID" value="KAG6493058.1"/>
    <property type="molecule type" value="Genomic_DNA"/>
</dbReference>
<proteinExistence type="predicted"/>
<evidence type="ECO:0000313" key="4">
    <source>
        <dbReference type="Proteomes" id="UP000734854"/>
    </source>
</evidence>
<feature type="repeat" description="PPR" evidence="2">
    <location>
        <begin position="186"/>
        <end position="220"/>
    </location>
</feature>
<evidence type="ECO:0000256" key="2">
    <source>
        <dbReference type="PROSITE-ProRule" id="PRU00708"/>
    </source>
</evidence>
<dbReference type="Pfam" id="PF01535">
    <property type="entry name" value="PPR"/>
    <property type="match status" value="3"/>
</dbReference>
<evidence type="ECO:0000256" key="1">
    <source>
        <dbReference type="ARBA" id="ARBA00022737"/>
    </source>
</evidence>
<gene>
    <name evidence="3" type="ORF">ZIOFF_048032</name>
</gene>
<accession>A0A8J5FQK2</accession>
<evidence type="ECO:0000313" key="3">
    <source>
        <dbReference type="EMBL" id="KAG6493058.1"/>
    </source>
</evidence>
<dbReference type="AlphaFoldDB" id="A0A8J5FQK2"/>
<name>A0A8J5FQK2_ZINOF</name>
<keyword evidence="1" id="KW-0677">Repeat</keyword>
<dbReference type="PANTHER" id="PTHR47926">
    <property type="entry name" value="PENTATRICOPEPTIDE REPEAT-CONTAINING PROTEIN"/>
    <property type="match status" value="1"/>
</dbReference>
<dbReference type="NCBIfam" id="TIGR00756">
    <property type="entry name" value="PPR"/>
    <property type="match status" value="1"/>
</dbReference>
<comment type="caution">
    <text evidence="3">The sequence shown here is derived from an EMBL/GenBank/DDBJ whole genome shotgun (WGS) entry which is preliminary data.</text>
</comment>
<dbReference type="InterPro" id="IPR046960">
    <property type="entry name" value="PPR_At4g14850-like_plant"/>
</dbReference>
<reference evidence="3 4" key="1">
    <citation type="submission" date="2020-08" db="EMBL/GenBank/DDBJ databases">
        <title>Plant Genome Project.</title>
        <authorList>
            <person name="Zhang R.-G."/>
        </authorList>
    </citation>
    <scope>NUCLEOTIDE SEQUENCE [LARGE SCALE GENOMIC DNA]</scope>
    <source>
        <tissue evidence="3">Rhizome</tissue>
    </source>
</reference>
<dbReference type="InterPro" id="IPR002885">
    <property type="entry name" value="PPR_rpt"/>
</dbReference>
<dbReference type="PROSITE" id="PS51375">
    <property type="entry name" value="PPR"/>
    <property type="match status" value="1"/>
</dbReference>